<sequence length="130" mass="14301">MGSTKARLAAAIAIAASCASCTTPPDYAIRNDLDVPVDIWVSSTGRELPPPDIDDVPFKERAVVLPGDVEEQSLDLETHPWPFSLWRERCAKNENMFFAAITEDGRIYTSDTGLCEKGMWVITEDSAIDP</sequence>
<name>A0ABP5EXU6_9ACTN</name>
<gene>
    <name evidence="1" type="ORF">GCM10009799_44390</name>
</gene>
<reference evidence="2" key="1">
    <citation type="journal article" date="2019" name="Int. J. Syst. Evol. Microbiol.">
        <title>The Global Catalogue of Microorganisms (GCM) 10K type strain sequencing project: providing services to taxonomists for standard genome sequencing and annotation.</title>
        <authorList>
            <consortium name="The Broad Institute Genomics Platform"/>
            <consortium name="The Broad Institute Genome Sequencing Center for Infectious Disease"/>
            <person name="Wu L."/>
            <person name="Ma J."/>
        </authorList>
    </citation>
    <scope>NUCLEOTIDE SEQUENCE [LARGE SCALE GENOMIC DNA]</scope>
    <source>
        <strain evidence="2">JCM 15313</strain>
    </source>
</reference>
<protein>
    <recommendedName>
        <fullName evidence="3">Lipoprotein</fullName>
    </recommendedName>
</protein>
<dbReference type="Proteomes" id="UP001501585">
    <property type="component" value="Unassembled WGS sequence"/>
</dbReference>
<proteinExistence type="predicted"/>
<keyword evidence="2" id="KW-1185">Reference proteome</keyword>
<comment type="caution">
    <text evidence="1">The sequence shown here is derived from an EMBL/GenBank/DDBJ whole genome shotgun (WGS) entry which is preliminary data.</text>
</comment>
<dbReference type="RefSeq" id="WP_344164946.1">
    <property type="nucleotide sequence ID" value="NZ_BAAAPC010000022.1"/>
</dbReference>
<organism evidence="1 2">
    <name type="scientific">Nocardiopsis rhodophaea</name>
    <dbReference type="NCBI Taxonomy" id="280238"/>
    <lineage>
        <taxon>Bacteria</taxon>
        <taxon>Bacillati</taxon>
        <taxon>Actinomycetota</taxon>
        <taxon>Actinomycetes</taxon>
        <taxon>Streptosporangiales</taxon>
        <taxon>Nocardiopsidaceae</taxon>
        <taxon>Nocardiopsis</taxon>
    </lineage>
</organism>
<evidence type="ECO:0008006" key="3">
    <source>
        <dbReference type="Google" id="ProtNLM"/>
    </source>
</evidence>
<dbReference type="PROSITE" id="PS51257">
    <property type="entry name" value="PROKAR_LIPOPROTEIN"/>
    <property type="match status" value="1"/>
</dbReference>
<evidence type="ECO:0000313" key="1">
    <source>
        <dbReference type="EMBL" id="GAA2011237.1"/>
    </source>
</evidence>
<evidence type="ECO:0000313" key="2">
    <source>
        <dbReference type="Proteomes" id="UP001501585"/>
    </source>
</evidence>
<dbReference type="EMBL" id="BAAAPC010000022">
    <property type="protein sequence ID" value="GAA2011237.1"/>
    <property type="molecule type" value="Genomic_DNA"/>
</dbReference>
<accession>A0ABP5EXU6</accession>